<dbReference type="SUPFAM" id="SSF82689">
    <property type="entry name" value="Mechanosensitive channel protein MscS (YggB), C-terminal domain"/>
    <property type="match status" value="1"/>
</dbReference>
<protein>
    <submittedName>
        <fullName evidence="11">Mechanosensitive ion channel family protein</fullName>
    </submittedName>
</protein>
<accession>A0AAW9S3M6</accession>
<dbReference type="PANTHER" id="PTHR43634:SF2">
    <property type="entry name" value="LOW CONDUCTANCE MECHANOSENSITIVE CHANNEL YNAI"/>
    <property type="match status" value="1"/>
</dbReference>
<feature type="transmembrane region" description="Helical" evidence="7">
    <location>
        <begin position="261"/>
        <end position="281"/>
    </location>
</feature>
<comment type="caution">
    <text evidence="11">The sequence shown here is derived from an EMBL/GenBank/DDBJ whole genome shotgun (WGS) entry which is preliminary data.</text>
</comment>
<gene>
    <name evidence="11" type="ORF">AAG747_06375</name>
</gene>
<dbReference type="Pfam" id="PF21088">
    <property type="entry name" value="MS_channel_1st"/>
    <property type="match status" value="1"/>
</dbReference>
<feature type="transmembrane region" description="Helical" evidence="7">
    <location>
        <begin position="176"/>
        <end position="200"/>
    </location>
</feature>
<evidence type="ECO:0000313" key="12">
    <source>
        <dbReference type="Proteomes" id="UP001403385"/>
    </source>
</evidence>
<keyword evidence="5 7" id="KW-1133">Transmembrane helix</keyword>
<name>A0AAW9S3M6_9BACT</name>
<dbReference type="Gene3D" id="1.10.287.1260">
    <property type="match status" value="1"/>
</dbReference>
<evidence type="ECO:0000256" key="3">
    <source>
        <dbReference type="ARBA" id="ARBA00022475"/>
    </source>
</evidence>
<dbReference type="InterPro" id="IPR049142">
    <property type="entry name" value="MS_channel_1st"/>
</dbReference>
<evidence type="ECO:0000313" key="11">
    <source>
        <dbReference type="EMBL" id="MEN7547524.1"/>
    </source>
</evidence>
<dbReference type="InterPro" id="IPR023408">
    <property type="entry name" value="MscS_beta-dom_sf"/>
</dbReference>
<dbReference type="InterPro" id="IPR049278">
    <property type="entry name" value="MS_channel_C"/>
</dbReference>
<dbReference type="PANTHER" id="PTHR43634">
    <property type="entry name" value="OW CONDUCTANCE MECHANOSENSITIVE CHANNEL"/>
    <property type="match status" value="1"/>
</dbReference>
<dbReference type="Proteomes" id="UP001403385">
    <property type="component" value="Unassembled WGS sequence"/>
</dbReference>
<dbReference type="GO" id="GO:0008381">
    <property type="term" value="F:mechanosensitive monoatomic ion channel activity"/>
    <property type="evidence" value="ECO:0007669"/>
    <property type="project" value="UniProtKB-ARBA"/>
</dbReference>
<evidence type="ECO:0000256" key="7">
    <source>
        <dbReference type="SAM" id="Phobius"/>
    </source>
</evidence>
<keyword evidence="6 7" id="KW-0472">Membrane</keyword>
<dbReference type="SUPFAM" id="SSF82861">
    <property type="entry name" value="Mechanosensitive channel protein MscS (YggB), transmembrane region"/>
    <property type="match status" value="1"/>
</dbReference>
<evidence type="ECO:0000259" key="10">
    <source>
        <dbReference type="Pfam" id="PF21088"/>
    </source>
</evidence>
<comment type="subcellular location">
    <subcellularLocation>
        <location evidence="1">Cell membrane</location>
        <topology evidence="1">Multi-pass membrane protein</topology>
    </subcellularLocation>
</comment>
<feature type="transmembrane region" description="Helical" evidence="7">
    <location>
        <begin position="302"/>
        <end position="318"/>
    </location>
</feature>
<dbReference type="Gene3D" id="3.30.70.100">
    <property type="match status" value="1"/>
</dbReference>
<dbReference type="Gene3D" id="2.30.30.60">
    <property type="match status" value="1"/>
</dbReference>
<feature type="domain" description="Mechanosensitive ion channel MscS" evidence="8">
    <location>
        <begin position="344"/>
        <end position="409"/>
    </location>
</feature>
<dbReference type="InterPro" id="IPR011014">
    <property type="entry name" value="MscS_channel_TM-2"/>
</dbReference>
<dbReference type="InterPro" id="IPR011066">
    <property type="entry name" value="MscS_channel_C_sf"/>
</dbReference>
<dbReference type="SUPFAM" id="SSF50182">
    <property type="entry name" value="Sm-like ribonucleoproteins"/>
    <property type="match status" value="1"/>
</dbReference>
<dbReference type="EMBL" id="JBDKWZ010000003">
    <property type="protein sequence ID" value="MEN7547524.1"/>
    <property type="molecule type" value="Genomic_DNA"/>
</dbReference>
<dbReference type="GO" id="GO:0005886">
    <property type="term" value="C:plasma membrane"/>
    <property type="evidence" value="ECO:0007669"/>
    <property type="project" value="UniProtKB-SubCell"/>
</dbReference>
<evidence type="ECO:0000256" key="6">
    <source>
        <dbReference type="ARBA" id="ARBA00023136"/>
    </source>
</evidence>
<keyword evidence="3" id="KW-1003">Cell membrane</keyword>
<evidence type="ECO:0000259" key="8">
    <source>
        <dbReference type="Pfam" id="PF00924"/>
    </source>
</evidence>
<evidence type="ECO:0000259" key="9">
    <source>
        <dbReference type="Pfam" id="PF21082"/>
    </source>
</evidence>
<dbReference type="InterPro" id="IPR006685">
    <property type="entry name" value="MscS_channel_2nd"/>
</dbReference>
<feature type="transmembrane region" description="Helical" evidence="7">
    <location>
        <begin position="324"/>
        <end position="342"/>
    </location>
</feature>
<evidence type="ECO:0000256" key="4">
    <source>
        <dbReference type="ARBA" id="ARBA00022692"/>
    </source>
</evidence>
<dbReference type="RefSeq" id="WP_346820312.1">
    <property type="nucleotide sequence ID" value="NZ_JBDKWZ010000003.1"/>
</dbReference>
<evidence type="ECO:0000256" key="2">
    <source>
        <dbReference type="ARBA" id="ARBA00008017"/>
    </source>
</evidence>
<evidence type="ECO:0000256" key="5">
    <source>
        <dbReference type="ARBA" id="ARBA00022989"/>
    </source>
</evidence>
<keyword evidence="12" id="KW-1185">Reference proteome</keyword>
<evidence type="ECO:0000256" key="1">
    <source>
        <dbReference type="ARBA" id="ARBA00004651"/>
    </source>
</evidence>
<organism evidence="11 12">
    <name type="scientific">Rapidithrix thailandica</name>
    <dbReference type="NCBI Taxonomy" id="413964"/>
    <lineage>
        <taxon>Bacteria</taxon>
        <taxon>Pseudomonadati</taxon>
        <taxon>Bacteroidota</taxon>
        <taxon>Cytophagia</taxon>
        <taxon>Cytophagales</taxon>
        <taxon>Flammeovirgaceae</taxon>
        <taxon>Rapidithrix</taxon>
    </lineage>
</organism>
<proteinExistence type="inferred from homology"/>
<dbReference type="Pfam" id="PF00924">
    <property type="entry name" value="MS_channel_2nd"/>
    <property type="match status" value="1"/>
</dbReference>
<dbReference type="InterPro" id="IPR010920">
    <property type="entry name" value="LSM_dom_sf"/>
</dbReference>
<reference evidence="11 12" key="1">
    <citation type="submission" date="2024-04" db="EMBL/GenBank/DDBJ databases">
        <title>Novel genus in family Flammeovirgaceae.</title>
        <authorList>
            <person name="Nguyen T.H."/>
            <person name="Vuong T.Q."/>
            <person name="Le H."/>
            <person name="Kim S.-G."/>
        </authorList>
    </citation>
    <scope>NUCLEOTIDE SEQUENCE [LARGE SCALE GENOMIC DNA]</scope>
    <source>
        <strain evidence="11 12">JCM 23209</strain>
    </source>
</reference>
<feature type="domain" description="Mechanosensitive ion channel transmembrane helices 2/3" evidence="10">
    <location>
        <begin position="304"/>
        <end position="343"/>
    </location>
</feature>
<sequence length="549" mass="62593">MNNRFVTQSITCLFLVLVFITNAFGQEEQKPIANLRSPKQAVITHLKYLQEETYHPSVSAQALDTEGLSPREAEKLAMKIKQIYDGIGQYINVDAIPDNPNFTDSTTQQQQYVVVSRYPQLYLQKVGNQWKYSQKSVAQINQIHQEVYPFFTHKFLELENSFGQSVWAKEYLGLKLWQHIALMLLVFASFLAHKVFTFFFSRVLNRILIRFGQSKLADQVLTPVARPLSLLLIAQLLKLTIPLIQIPIVAGRYVITLVNVLVPFFVVMVVYRLIDVLSFYLEKAAQKTDSTLDDQLVPIIRKSLKIFVIIAGVVFILQNLNFNITGLIAGLSIGGLAFALAAQDTIKNLFGSLMIFIDRPFQVGDWVIGSNIDGSVEEVGFRSTRIRTFHNSVVSVPNGHLADMTIDNMGLRSYRRFSTQLSITYDTPPEKIEIFIEGLRQLVKNHPDTLKDNFHIYLNSFGNSSLNILFYIFFNVPDWGKELNARHEVMLQIIHLAETLEVRFAFPTSTLHVENFPEKQSLTPLHELNQEELQTKLAALYEMNGKKKG</sequence>
<comment type="similarity">
    <text evidence="2">Belongs to the MscS (TC 1.A.23) family.</text>
</comment>
<keyword evidence="4 7" id="KW-0812">Transmembrane</keyword>
<dbReference type="AlphaFoldDB" id="A0AAW9S3M6"/>
<dbReference type="Pfam" id="PF21082">
    <property type="entry name" value="MS_channel_3rd"/>
    <property type="match status" value="1"/>
</dbReference>
<feature type="domain" description="Mechanosensitive ion channel MscS C-terminal" evidence="9">
    <location>
        <begin position="419"/>
        <end position="495"/>
    </location>
</feature>
<dbReference type="InterPro" id="IPR045042">
    <property type="entry name" value="YnaI-like"/>
</dbReference>